<evidence type="ECO:0000313" key="8">
    <source>
        <dbReference type="Proteomes" id="UP000276886"/>
    </source>
</evidence>
<feature type="transmembrane region" description="Helical" evidence="5">
    <location>
        <begin position="126"/>
        <end position="144"/>
    </location>
</feature>
<feature type="transmembrane region" description="Helical" evidence="5">
    <location>
        <begin position="422"/>
        <end position="442"/>
    </location>
</feature>
<evidence type="ECO:0000313" key="7">
    <source>
        <dbReference type="EMBL" id="RMO30531.1"/>
    </source>
</evidence>
<feature type="transmembrane region" description="Helical" evidence="5">
    <location>
        <begin position="71"/>
        <end position="90"/>
    </location>
</feature>
<comment type="caution">
    <text evidence="7">The sequence shown here is derived from an EMBL/GenBank/DDBJ whole genome shotgun (WGS) entry which is preliminary data.</text>
</comment>
<keyword evidence="3 5" id="KW-1133">Transmembrane helix</keyword>
<keyword evidence="4 5" id="KW-0472">Membrane</keyword>
<dbReference type="AlphaFoldDB" id="A0A3M3UBI7"/>
<keyword evidence="2 5" id="KW-0812">Transmembrane</keyword>
<feature type="transmembrane region" description="Helical" evidence="5">
    <location>
        <begin position="21"/>
        <end position="41"/>
    </location>
</feature>
<proteinExistence type="predicted"/>
<evidence type="ECO:0000256" key="4">
    <source>
        <dbReference type="ARBA" id="ARBA00023136"/>
    </source>
</evidence>
<organism evidence="7 8">
    <name type="scientific">Pseudomonas syringae pv. pisi</name>
    <dbReference type="NCBI Taxonomy" id="59510"/>
    <lineage>
        <taxon>Bacteria</taxon>
        <taxon>Pseudomonadati</taxon>
        <taxon>Pseudomonadota</taxon>
        <taxon>Gammaproteobacteria</taxon>
        <taxon>Pseudomonadales</taxon>
        <taxon>Pseudomonadaceae</taxon>
        <taxon>Pseudomonas</taxon>
        <taxon>Pseudomonas syringae</taxon>
    </lineage>
</organism>
<evidence type="ECO:0000256" key="2">
    <source>
        <dbReference type="ARBA" id="ARBA00022692"/>
    </source>
</evidence>
<feature type="transmembrane region" description="Helical" evidence="5">
    <location>
        <begin position="390"/>
        <end position="410"/>
    </location>
</feature>
<feature type="transmembrane region" description="Helical" evidence="5">
    <location>
        <begin position="47"/>
        <end position="64"/>
    </location>
</feature>
<gene>
    <name evidence="7" type="ORF">ALQ44_04687</name>
</gene>
<dbReference type="Pfam" id="PF04932">
    <property type="entry name" value="Wzy_C"/>
    <property type="match status" value="1"/>
</dbReference>
<feature type="transmembrane region" description="Helical" evidence="5">
    <location>
        <begin position="182"/>
        <end position="203"/>
    </location>
</feature>
<evidence type="ECO:0000256" key="3">
    <source>
        <dbReference type="ARBA" id="ARBA00022989"/>
    </source>
</evidence>
<dbReference type="PANTHER" id="PTHR37422:SF23">
    <property type="entry name" value="TEICHURONIC ACID BIOSYNTHESIS PROTEIN TUAE"/>
    <property type="match status" value="1"/>
</dbReference>
<dbReference type="InterPro" id="IPR007016">
    <property type="entry name" value="O-antigen_ligase-rel_domated"/>
</dbReference>
<dbReference type="EMBL" id="RBPQ01000075">
    <property type="protein sequence ID" value="RMO30531.1"/>
    <property type="molecule type" value="Genomic_DNA"/>
</dbReference>
<feature type="transmembrane region" description="Helical" evidence="5">
    <location>
        <begin position="245"/>
        <end position="263"/>
    </location>
</feature>
<protein>
    <recommendedName>
        <fullName evidence="6">O-antigen ligase-related domain-containing protein</fullName>
    </recommendedName>
</protein>
<sequence>MDAALPVESLLRTRARGAGGIALMPMALPLGLLFSLLFGVMIWMLPAPFVVAAAIGIVAVATIMRRPVRGLLLFCLIGTFLPYSTVQIGIRTTVSEALIMLTWASYLLQAVFQERQRVPSMLRPERLLVALMLFSAFPFLVGQLTVVAEGNGPINWIRWLFNLSILFLVPRLLTDLKTLEEAVIALLGGTLLLLVLSIGVYVTKGSATAIIPILGSLGYSGADILSQSLLSLASRMGSPWMHPNVAGGALAMLLPLAFCFGMTRSGAARKLGLTVAALGAVGLLLTGSRGALLSLIAMMLLMARRRIPHLGRLLMGGLVAGILLLMFYPPLQDRLMGLFSDDDASTAIRFLEYSHFPDAVATFPFGIGFKTDPPVLGYTEFGISNLWLNYIYKIGIPGMLLFIAITLSWWKEVRPGSGRIVLTRDNSIALGCTTGVLAALFSGLFDHYFSFTSVLVAVFWLLLGISLHETRRLRAMPDTTSRHLDASPEPGASS</sequence>
<dbReference type="Proteomes" id="UP000276886">
    <property type="component" value="Unassembled WGS sequence"/>
</dbReference>
<feature type="transmembrane region" description="Helical" evidence="5">
    <location>
        <begin position="313"/>
        <end position="331"/>
    </location>
</feature>
<dbReference type="GO" id="GO:0016020">
    <property type="term" value="C:membrane"/>
    <property type="evidence" value="ECO:0007669"/>
    <property type="project" value="UniProtKB-SubCell"/>
</dbReference>
<comment type="subcellular location">
    <subcellularLocation>
        <location evidence="1">Membrane</location>
        <topology evidence="1">Multi-pass membrane protein</topology>
    </subcellularLocation>
</comment>
<feature type="domain" description="O-antigen ligase-related" evidence="6">
    <location>
        <begin position="275"/>
        <end position="403"/>
    </location>
</feature>
<feature type="transmembrane region" description="Helical" evidence="5">
    <location>
        <begin position="209"/>
        <end position="233"/>
    </location>
</feature>
<evidence type="ECO:0000259" key="6">
    <source>
        <dbReference type="Pfam" id="PF04932"/>
    </source>
</evidence>
<accession>A0A3M3UBI7</accession>
<feature type="transmembrane region" description="Helical" evidence="5">
    <location>
        <begin position="448"/>
        <end position="467"/>
    </location>
</feature>
<feature type="transmembrane region" description="Helical" evidence="5">
    <location>
        <begin position="275"/>
        <end position="301"/>
    </location>
</feature>
<evidence type="ECO:0000256" key="1">
    <source>
        <dbReference type="ARBA" id="ARBA00004141"/>
    </source>
</evidence>
<evidence type="ECO:0000256" key="5">
    <source>
        <dbReference type="SAM" id="Phobius"/>
    </source>
</evidence>
<feature type="transmembrane region" description="Helical" evidence="5">
    <location>
        <begin position="156"/>
        <end position="173"/>
    </location>
</feature>
<dbReference type="PANTHER" id="PTHR37422">
    <property type="entry name" value="TEICHURONIC ACID BIOSYNTHESIS PROTEIN TUAE"/>
    <property type="match status" value="1"/>
</dbReference>
<name>A0A3M3UBI7_PSESJ</name>
<dbReference type="InterPro" id="IPR051533">
    <property type="entry name" value="WaaL-like"/>
</dbReference>
<reference evidence="7 8" key="1">
    <citation type="submission" date="2018-08" db="EMBL/GenBank/DDBJ databases">
        <title>Recombination of ecologically and evolutionarily significant loci maintains genetic cohesion in the Pseudomonas syringae species complex.</title>
        <authorList>
            <person name="Dillon M."/>
            <person name="Thakur S."/>
            <person name="Almeida R.N.D."/>
            <person name="Weir B.S."/>
            <person name="Guttman D.S."/>
        </authorList>
    </citation>
    <scope>NUCLEOTIDE SEQUENCE [LARGE SCALE GENOMIC DNA]</scope>
    <source>
        <strain evidence="7 8">ICMP 2788</strain>
    </source>
</reference>